<dbReference type="Proteomes" id="UP000242450">
    <property type="component" value="Chromosome X"/>
</dbReference>
<keyword evidence="6 9" id="KW-0472">Membrane</keyword>
<keyword evidence="3 9" id="KW-0812">Transmembrane</keyword>
<proteinExistence type="predicted"/>
<protein>
    <recommendedName>
        <fullName evidence="10">G-protein coupled receptors family 3 profile domain-containing protein</fullName>
    </recommendedName>
</protein>
<feature type="domain" description="G-protein coupled receptors family 3 profile" evidence="10">
    <location>
        <begin position="34"/>
        <end position="75"/>
    </location>
</feature>
<evidence type="ECO:0000256" key="6">
    <source>
        <dbReference type="ARBA" id="ARBA00023136"/>
    </source>
</evidence>
<evidence type="ECO:0000256" key="9">
    <source>
        <dbReference type="SAM" id="Phobius"/>
    </source>
</evidence>
<dbReference type="InterPro" id="IPR000068">
    <property type="entry name" value="GPCR_3_Ca_sens_rcpt-rel"/>
</dbReference>
<name>A0A212C0B6_CEREH</name>
<keyword evidence="12" id="KW-1185">Reference proteome</keyword>
<comment type="subcellular location">
    <subcellularLocation>
        <location evidence="1">Cell membrane</location>
        <topology evidence="1">Multi-pass membrane protein</topology>
    </subcellularLocation>
</comment>
<sequence>IKQCVQGPAQEHPNREKNHCLPKVVTFLVFNDFLGMSLAGMTLCFCGITGGVLWVFVKHRGTPIVKANIRAFSYMDTHSEHKELLTVCNKGSITAFY</sequence>
<organism evidence="11 12">
    <name type="scientific">Cervus elaphus hippelaphus</name>
    <name type="common">European red deer</name>
    <dbReference type="NCBI Taxonomy" id="46360"/>
    <lineage>
        <taxon>Eukaryota</taxon>
        <taxon>Metazoa</taxon>
        <taxon>Chordata</taxon>
        <taxon>Craniata</taxon>
        <taxon>Vertebrata</taxon>
        <taxon>Euteleostomi</taxon>
        <taxon>Mammalia</taxon>
        <taxon>Eutheria</taxon>
        <taxon>Laurasiatheria</taxon>
        <taxon>Artiodactyla</taxon>
        <taxon>Ruminantia</taxon>
        <taxon>Pecora</taxon>
        <taxon>Cervidae</taxon>
        <taxon>Cervinae</taxon>
        <taxon>Cervus</taxon>
    </lineage>
</organism>
<evidence type="ECO:0000259" key="10">
    <source>
        <dbReference type="PROSITE" id="PS50259"/>
    </source>
</evidence>
<evidence type="ECO:0000313" key="11">
    <source>
        <dbReference type="EMBL" id="OWJ99444.1"/>
    </source>
</evidence>
<dbReference type="OrthoDB" id="5984008at2759"/>
<dbReference type="GO" id="GO:0004930">
    <property type="term" value="F:G protein-coupled receptor activity"/>
    <property type="evidence" value="ECO:0007669"/>
    <property type="project" value="UniProtKB-KW"/>
</dbReference>
<evidence type="ECO:0000256" key="2">
    <source>
        <dbReference type="ARBA" id="ARBA00022475"/>
    </source>
</evidence>
<feature type="non-terminal residue" evidence="11">
    <location>
        <position position="97"/>
    </location>
</feature>
<comment type="caution">
    <text evidence="11">The sequence shown here is derived from an EMBL/GenBank/DDBJ whole genome shotgun (WGS) entry which is preliminary data.</text>
</comment>
<evidence type="ECO:0000256" key="5">
    <source>
        <dbReference type="ARBA" id="ARBA00023040"/>
    </source>
</evidence>
<dbReference type="InterPro" id="IPR017978">
    <property type="entry name" value="GPCR_3_C"/>
</dbReference>
<evidence type="ECO:0000256" key="3">
    <source>
        <dbReference type="ARBA" id="ARBA00022692"/>
    </source>
</evidence>
<keyword evidence="5" id="KW-0297">G-protein coupled receptor</keyword>
<evidence type="ECO:0000256" key="4">
    <source>
        <dbReference type="ARBA" id="ARBA00022989"/>
    </source>
</evidence>
<keyword evidence="7" id="KW-0675">Receptor</keyword>
<accession>A0A212C0B6</accession>
<feature type="non-terminal residue" evidence="11">
    <location>
        <position position="1"/>
    </location>
</feature>
<dbReference type="AlphaFoldDB" id="A0A212C0B6"/>
<dbReference type="PANTHER" id="PTHR24061">
    <property type="entry name" value="CALCIUM-SENSING RECEPTOR-RELATED"/>
    <property type="match status" value="1"/>
</dbReference>
<dbReference type="GO" id="GO:0005886">
    <property type="term" value="C:plasma membrane"/>
    <property type="evidence" value="ECO:0007669"/>
    <property type="project" value="UniProtKB-SubCell"/>
</dbReference>
<keyword evidence="2" id="KW-1003">Cell membrane</keyword>
<keyword evidence="4 9" id="KW-1133">Transmembrane helix</keyword>
<evidence type="ECO:0000256" key="7">
    <source>
        <dbReference type="ARBA" id="ARBA00023170"/>
    </source>
</evidence>
<feature type="transmembrane region" description="Helical" evidence="9">
    <location>
        <begin position="33"/>
        <end position="57"/>
    </location>
</feature>
<evidence type="ECO:0000256" key="1">
    <source>
        <dbReference type="ARBA" id="ARBA00004651"/>
    </source>
</evidence>
<keyword evidence="8" id="KW-0807">Transducer</keyword>
<evidence type="ECO:0000256" key="8">
    <source>
        <dbReference type="ARBA" id="ARBA00023224"/>
    </source>
</evidence>
<dbReference type="PROSITE" id="PS50259">
    <property type="entry name" value="G_PROTEIN_RECEP_F3_4"/>
    <property type="match status" value="1"/>
</dbReference>
<gene>
    <name evidence="11" type="ORF">Celaphus_00009503</name>
</gene>
<evidence type="ECO:0000313" key="12">
    <source>
        <dbReference type="Proteomes" id="UP000242450"/>
    </source>
</evidence>
<dbReference type="EMBL" id="MKHE01000034">
    <property type="protein sequence ID" value="OWJ99444.1"/>
    <property type="molecule type" value="Genomic_DNA"/>
</dbReference>
<reference evidence="11 12" key="1">
    <citation type="journal article" date="2018" name="Mol. Genet. Genomics">
        <title>The red deer Cervus elaphus genome CerEla1.0: sequencing, annotating, genes, and chromosomes.</title>
        <authorList>
            <person name="Bana N.A."/>
            <person name="Nyiri A."/>
            <person name="Nagy J."/>
            <person name="Frank K."/>
            <person name="Nagy T."/>
            <person name="Steger V."/>
            <person name="Schiller M."/>
            <person name="Lakatos P."/>
            <person name="Sugar L."/>
            <person name="Horn P."/>
            <person name="Barta E."/>
            <person name="Orosz L."/>
        </authorList>
    </citation>
    <scope>NUCLEOTIDE SEQUENCE [LARGE SCALE GENOMIC DNA]</scope>
    <source>
        <strain evidence="11">Hungarian</strain>
    </source>
</reference>
<dbReference type="PANTHER" id="PTHR24061:SF545">
    <property type="entry name" value="VOMERONASAL 2, RECEPTOR 118-RELATED"/>
    <property type="match status" value="1"/>
</dbReference>